<dbReference type="GO" id="GO:0004789">
    <property type="term" value="F:thiamine-phosphate diphosphorylase activity"/>
    <property type="evidence" value="ECO:0007669"/>
    <property type="project" value="TreeGrafter"/>
</dbReference>
<organism evidence="4 5">
    <name type="scientific">Enhygromyxa salina</name>
    <dbReference type="NCBI Taxonomy" id="215803"/>
    <lineage>
        <taxon>Bacteria</taxon>
        <taxon>Pseudomonadati</taxon>
        <taxon>Myxococcota</taxon>
        <taxon>Polyangia</taxon>
        <taxon>Nannocystales</taxon>
        <taxon>Nannocystaceae</taxon>
        <taxon>Enhygromyxa</taxon>
    </lineage>
</organism>
<dbReference type="InterPro" id="IPR022998">
    <property type="entry name" value="ThiamineP_synth_TenI"/>
</dbReference>
<dbReference type="EMBL" id="JMCC02000071">
    <property type="protein sequence ID" value="KIG14552.1"/>
    <property type="molecule type" value="Genomic_DNA"/>
</dbReference>
<evidence type="ECO:0000313" key="4">
    <source>
        <dbReference type="EMBL" id="KIG14552.1"/>
    </source>
</evidence>
<feature type="domain" description="Thiamine phosphate synthase/TenI" evidence="3">
    <location>
        <begin position="20"/>
        <end position="197"/>
    </location>
</feature>
<dbReference type="Pfam" id="PF02581">
    <property type="entry name" value="TMP-TENI"/>
    <property type="match status" value="1"/>
</dbReference>
<proteinExistence type="predicted"/>
<dbReference type="PANTHER" id="PTHR20857">
    <property type="entry name" value="THIAMINE-PHOSPHATE PYROPHOSPHORYLASE"/>
    <property type="match status" value="1"/>
</dbReference>
<comment type="pathway">
    <text evidence="1">Cofactor biosynthesis; thiamine diphosphate biosynthesis.</text>
</comment>
<dbReference type="SUPFAM" id="SSF51391">
    <property type="entry name" value="Thiamin phosphate synthase"/>
    <property type="match status" value="1"/>
</dbReference>
<accession>A0A0C2D342</accession>
<dbReference type="CDD" id="cd00564">
    <property type="entry name" value="TMP_TenI"/>
    <property type="match status" value="1"/>
</dbReference>
<dbReference type="GO" id="GO:0005737">
    <property type="term" value="C:cytoplasm"/>
    <property type="evidence" value="ECO:0007669"/>
    <property type="project" value="TreeGrafter"/>
</dbReference>
<keyword evidence="2" id="KW-0784">Thiamine biosynthesis</keyword>
<sequence length="223" mass="22974">MKISGLYAILDLPGRHSLAPATVLNALILGGASVIQLRSKHAPLEPELVAALGRQCMAAGVPMILNDELELAERRIPGVAGVHLGQGDLSRLGLPSEGRSDRRSSLRAAGLCLGISTHDLRQLRVAIDELAPDYVGFGPVFSTASKPDHDPVVGLEALARACVLSQVPVVAIGGVNLDNAKALSRCGAASIASIGAVAGPSAAVIRERTFALSRAFAGVLNSQ</sequence>
<evidence type="ECO:0000256" key="2">
    <source>
        <dbReference type="ARBA" id="ARBA00022977"/>
    </source>
</evidence>
<comment type="caution">
    <text evidence="4">The sequence shown here is derived from an EMBL/GenBank/DDBJ whole genome shotgun (WGS) entry which is preliminary data.</text>
</comment>
<dbReference type="InterPro" id="IPR013785">
    <property type="entry name" value="Aldolase_TIM"/>
</dbReference>
<dbReference type="AlphaFoldDB" id="A0A0C2D342"/>
<dbReference type="Proteomes" id="UP000031599">
    <property type="component" value="Unassembled WGS sequence"/>
</dbReference>
<name>A0A0C2D342_9BACT</name>
<dbReference type="Gene3D" id="3.20.20.70">
    <property type="entry name" value="Aldolase class I"/>
    <property type="match status" value="1"/>
</dbReference>
<protein>
    <submittedName>
        <fullName evidence="4">Thiamin-phosphate pyrophosphorylase</fullName>
    </submittedName>
</protein>
<dbReference type="PANTHER" id="PTHR20857:SF15">
    <property type="entry name" value="THIAMINE-PHOSPHATE SYNTHASE"/>
    <property type="match status" value="1"/>
</dbReference>
<reference evidence="4 5" key="1">
    <citation type="submission" date="2014-12" db="EMBL/GenBank/DDBJ databases">
        <title>Genome assembly of Enhygromyxa salina DSM 15201.</title>
        <authorList>
            <person name="Sharma G."/>
            <person name="Subramanian S."/>
        </authorList>
    </citation>
    <scope>NUCLEOTIDE SEQUENCE [LARGE SCALE GENOMIC DNA]</scope>
    <source>
        <strain evidence="4 5">DSM 15201</strain>
    </source>
</reference>
<dbReference type="RefSeq" id="WP_052553474.1">
    <property type="nucleotide sequence ID" value="NZ_JMCC02000071.1"/>
</dbReference>
<evidence type="ECO:0000256" key="1">
    <source>
        <dbReference type="ARBA" id="ARBA00004948"/>
    </source>
</evidence>
<gene>
    <name evidence="4" type="ORF">DB30_06700</name>
</gene>
<evidence type="ECO:0000313" key="5">
    <source>
        <dbReference type="Proteomes" id="UP000031599"/>
    </source>
</evidence>
<dbReference type="InterPro" id="IPR036206">
    <property type="entry name" value="ThiamineP_synth_sf"/>
</dbReference>
<dbReference type="GO" id="GO:0009228">
    <property type="term" value="P:thiamine biosynthetic process"/>
    <property type="evidence" value="ECO:0007669"/>
    <property type="project" value="UniProtKB-KW"/>
</dbReference>
<evidence type="ECO:0000259" key="3">
    <source>
        <dbReference type="Pfam" id="PF02581"/>
    </source>
</evidence>